<protein>
    <submittedName>
        <fullName evidence="2">Uncharacterized protein</fullName>
    </submittedName>
</protein>
<dbReference type="AlphaFoldDB" id="A0A9P0C927"/>
<proteinExistence type="predicted"/>
<evidence type="ECO:0000313" key="3">
    <source>
        <dbReference type="Proteomes" id="UP001153636"/>
    </source>
</evidence>
<evidence type="ECO:0000256" key="1">
    <source>
        <dbReference type="SAM" id="MobiDB-lite"/>
    </source>
</evidence>
<evidence type="ECO:0000313" key="2">
    <source>
        <dbReference type="EMBL" id="CAH1099237.1"/>
    </source>
</evidence>
<dbReference type="Proteomes" id="UP001153636">
    <property type="component" value="Chromosome 1"/>
</dbReference>
<gene>
    <name evidence="2" type="ORF">PSYICH_LOCUS34</name>
</gene>
<keyword evidence="3" id="KW-1185">Reference proteome</keyword>
<dbReference type="OrthoDB" id="27267at2759"/>
<feature type="compositionally biased region" description="Acidic residues" evidence="1">
    <location>
        <begin position="100"/>
        <end position="113"/>
    </location>
</feature>
<accession>A0A9P0C927</accession>
<name>A0A9P0C927_9CUCU</name>
<dbReference type="EMBL" id="OV651813">
    <property type="protein sequence ID" value="CAH1099237.1"/>
    <property type="molecule type" value="Genomic_DNA"/>
</dbReference>
<reference evidence="2" key="1">
    <citation type="submission" date="2022-01" db="EMBL/GenBank/DDBJ databases">
        <authorList>
            <person name="King R."/>
        </authorList>
    </citation>
    <scope>NUCLEOTIDE SEQUENCE</scope>
</reference>
<organism evidence="2 3">
    <name type="scientific">Psylliodes chrysocephalus</name>
    <dbReference type="NCBI Taxonomy" id="3402493"/>
    <lineage>
        <taxon>Eukaryota</taxon>
        <taxon>Metazoa</taxon>
        <taxon>Ecdysozoa</taxon>
        <taxon>Arthropoda</taxon>
        <taxon>Hexapoda</taxon>
        <taxon>Insecta</taxon>
        <taxon>Pterygota</taxon>
        <taxon>Neoptera</taxon>
        <taxon>Endopterygota</taxon>
        <taxon>Coleoptera</taxon>
        <taxon>Polyphaga</taxon>
        <taxon>Cucujiformia</taxon>
        <taxon>Chrysomeloidea</taxon>
        <taxon>Chrysomelidae</taxon>
        <taxon>Galerucinae</taxon>
        <taxon>Alticini</taxon>
        <taxon>Psylliodes</taxon>
    </lineage>
</organism>
<feature type="region of interest" description="Disordered" evidence="1">
    <location>
        <begin position="98"/>
        <end position="117"/>
    </location>
</feature>
<sequence length="167" mass="19393">MCIYNIYYNATFCESKNRKIAKSQNREIERKEMNRNKFSCDCRLDWVYVLHDKTAQSHIRNSLEELQCSKNIEKSAATTQVVENLVCSSSIYTNSVNENFEQDDYSDRDDNEDSNGNVYLMSIPVRDLPCPLEYRPTPITVKQGSPPEGWVKYKGVRKVNDNTERGD</sequence>